<evidence type="ECO:0000256" key="1">
    <source>
        <dbReference type="ARBA" id="ARBA00004651"/>
    </source>
</evidence>
<dbReference type="PANTHER" id="PTHR24221">
    <property type="entry name" value="ATP-BINDING CASSETTE SUB-FAMILY B"/>
    <property type="match status" value="1"/>
</dbReference>
<dbReference type="PROSITE" id="PS50929">
    <property type="entry name" value="ABC_TM1F"/>
    <property type="match status" value="1"/>
</dbReference>
<feature type="transmembrane region" description="Helical" evidence="10">
    <location>
        <begin position="273"/>
        <end position="296"/>
    </location>
</feature>
<feature type="transmembrane region" description="Helical" evidence="10">
    <location>
        <begin position="302"/>
        <end position="321"/>
    </location>
</feature>
<dbReference type="GO" id="GO:0005524">
    <property type="term" value="F:ATP binding"/>
    <property type="evidence" value="ECO:0007669"/>
    <property type="project" value="UniProtKB-KW"/>
</dbReference>
<evidence type="ECO:0000259" key="13">
    <source>
        <dbReference type="PROSITE" id="PS50990"/>
    </source>
</evidence>
<dbReference type="Pfam" id="PF03412">
    <property type="entry name" value="Peptidase_C39"/>
    <property type="match status" value="1"/>
</dbReference>
<dbReference type="Pfam" id="PF00664">
    <property type="entry name" value="ABC_membrane"/>
    <property type="match status" value="1"/>
</dbReference>
<comment type="caution">
    <text evidence="14">The sequence shown here is derived from an EMBL/GenBank/DDBJ whole genome shotgun (WGS) entry which is preliminary data.</text>
</comment>
<dbReference type="Gene3D" id="3.90.70.10">
    <property type="entry name" value="Cysteine proteinases"/>
    <property type="match status" value="1"/>
</dbReference>
<dbReference type="FunFam" id="3.40.50.300:FF:000299">
    <property type="entry name" value="ABC transporter ATP-binding protein/permease"/>
    <property type="match status" value="1"/>
</dbReference>
<accession>A0A1E5QE83</accession>
<dbReference type="GO" id="GO:0034040">
    <property type="term" value="F:ATPase-coupled lipid transmembrane transporter activity"/>
    <property type="evidence" value="ECO:0007669"/>
    <property type="project" value="TreeGrafter"/>
</dbReference>
<evidence type="ECO:0000256" key="5">
    <source>
        <dbReference type="ARBA" id="ARBA00022741"/>
    </source>
</evidence>
<dbReference type="OrthoDB" id="437054at2"/>
<evidence type="ECO:0000256" key="10">
    <source>
        <dbReference type="SAM" id="Phobius"/>
    </source>
</evidence>
<dbReference type="AlphaFoldDB" id="A0A1E5QE83"/>
<dbReference type="GO" id="GO:0140359">
    <property type="term" value="F:ABC-type transporter activity"/>
    <property type="evidence" value="ECO:0007669"/>
    <property type="project" value="InterPro"/>
</dbReference>
<evidence type="ECO:0000256" key="2">
    <source>
        <dbReference type="ARBA" id="ARBA00022448"/>
    </source>
</evidence>
<evidence type="ECO:0000256" key="4">
    <source>
        <dbReference type="ARBA" id="ARBA00022692"/>
    </source>
</evidence>
<evidence type="ECO:0000259" key="12">
    <source>
        <dbReference type="PROSITE" id="PS50929"/>
    </source>
</evidence>
<dbReference type="GO" id="GO:0005886">
    <property type="term" value="C:plasma membrane"/>
    <property type="evidence" value="ECO:0007669"/>
    <property type="project" value="UniProtKB-SubCell"/>
</dbReference>
<keyword evidence="3" id="KW-1003">Cell membrane</keyword>
<dbReference type="SUPFAM" id="SSF90123">
    <property type="entry name" value="ABC transporter transmembrane region"/>
    <property type="match status" value="1"/>
</dbReference>
<comment type="subcellular location">
    <subcellularLocation>
        <location evidence="1">Cell membrane</location>
        <topology evidence="1">Multi-pass membrane protein</topology>
    </subcellularLocation>
</comment>
<dbReference type="GO" id="GO:0008234">
    <property type="term" value="F:cysteine-type peptidase activity"/>
    <property type="evidence" value="ECO:0007669"/>
    <property type="project" value="UniProtKB-KW"/>
</dbReference>
<evidence type="ECO:0000259" key="11">
    <source>
        <dbReference type="PROSITE" id="PS50893"/>
    </source>
</evidence>
<evidence type="ECO:0000256" key="6">
    <source>
        <dbReference type="ARBA" id="ARBA00022807"/>
    </source>
</evidence>
<feature type="transmembrane region" description="Helical" evidence="10">
    <location>
        <begin position="384"/>
        <end position="409"/>
    </location>
</feature>
<dbReference type="SMART" id="SM00382">
    <property type="entry name" value="AAA"/>
    <property type="match status" value="1"/>
</dbReference>
<dbReference type="InterPro" id="IPR011527">
    <property type="entry name" value="ABC1_TM_dom"/>
</dbReference>
<dbReference type="Gene3D" id="1.20.1560.10">
    <property type="entry name" value="ABC transporter type 1, transmembrane domain"/>
    <property type="match status" value="1"/>
</dbReference>
<dbReference type="InterPro" id="IPR039421">
    <property type="entry name" value="Type_1_exporter"/>
</dbReference>
<dbReference type="GO" id="GO:0006508">
    <property type="term" value="P:proteolysis"/>
    <property type="evidence" value="ECO:0007669"/>
    <property type="project" value="InterPro"/>
</dbReference>
<dbReference type="Gene3D" id="3.40.50.300">
    <property type="entry name" value="P-loop containing nucleotide triphosphate hydrolases"/>
    <property type="match status" value="1"/>
</dbReference>
<keyword evidence="2" id="KW-0813">Transport</keyword>
<dbReference type="PROSITE" id="PS00211">
    <property type="entry name" value="ABC_TRANSPORTER_1"/>
    <property type="match status" value="1"/>
</dbReference>
<dbReference type="InterPro" id="IPR005074">
    <property type="entry name" value="Peptidase_C39"/>
</dbReference>
<evidence type="ECO:0000256" key="9">
    <source>
        <dbReference type="ARBA" id="ARBA00023136"/>
    </source>
</evidence>
<keyword evidence="5" id="KW-0547">Nucleotide-binding</keyword>
<dbReference type="InterPro" id="IPR003593">
    <property type="entry name" value="AAA+_ATPase"/>
</dbReference>
<evidence type="ECO:0000256" key="7">
    <source>
        <dbReference type="ARBA" id="ARBA00022840"/>
    </source>
</evidence>
<keyword evidence="9 10" id="KW-0472">Membrane</keyword>
<keyword evidence="7 14" id="KW-0067">ATP-binding</keyword>
<keyword evidence="6" id="KW-0788">Thiol protease</keyword>
<dbReference type="Pfam" id="PF00005">
    <property type="entry name" value="ABC_tran"/>
    <property type="match status" value="1"/>
</dbReference>
<dbReference type="InterPro" id="IPR027417">
    <property type="entry name" value="P-loop_NTPase"/>
</dbReference>
<evidence type="ECO:0000313" key="14">
    <source>
        <dbReference type="EMBL" id="OEJ72980.1"/>
    </source>
</evidence>
<dbReference type="InterPro" id="IPR036640">
    <property type="entry name" value="ABC1_TM_sf"/>
</dbReference>
<dbReference type="GO" id="GO:0016887">
    <property type="term" value="F:ATP hydrolysis activity"/>
    <property type="evidence" value="ECO:0007669"/>
    <property type="project" value="InterPro"/>
</dbReference>
<protein>
    <submittedName>
        <fullName evidence="14">ABC transporter ATP-binding protein</fullName>
    </submittedName>
</protein>
<dbReference type="PROSITE" id="PS50990">
    <property type="entry name" value="PEPTIDASE_C39"/>
    <property type="match status" value="1"/>
</dbReference>
<evidence type="ECO:0000256" key="8">
    <source>
        <dbReference type="ARBA" id="ARBA00022989"/>
    </source>
</evidence>
<dbReference type="PROSITE" id="PS50893">
    <property type="entry name" value="ABC_TRANSPORTER_2"/>
    <property type="match status" value="1"/>
</dbReference>
<feature type="transmembrane region" description="Helical" evidence="10">
    <location>
        <begin position="167"/>
        <end position="187"/>
    </location>
</feature>
<evidence type="ECO:0000256" key="3">
    <source>
        <dbReference type="ARBA" id="ARBA00022475"/>
    </source>
</evidence>
<proteinExistence type="predicted"/>
<reference evidence="14" key="1">
    <citation type="submission" date="2016-09" db="EMBL/GenBank/DDBJ databases">
        <title>Draft genome of thermotolerant cyanobacterium Desertifilum sp. strain IPPAS B-1220.</title>
        <authorList>
            <person name="Sinetova M.A."/>
            <person name="Bolakhan K."/>
            <person name="Zayadan B.K."/>
            <person name="Mironov K.S."/>
            <person name="Ustinova V."/>
            <person name="Kupriyanova E.V."/>
            <person name="Sidorov R.A."/>
            <person name="Skrypnik A.N."/>
            <person name="Gogoleva N.E."/>
            <person name="Gogolev Y.V."/>
            <person name="Los D.A."/>
        </authorList>
    </citation>
    <scope>NUCLEOTIDE SEQUENCE [LARGE SCALE GENOMIC DNA]</scope>
    <source>
        <strain evidence="14">IPPAS B-1220</strain>
    </source>
</reference>
<dbReference type="PANTHER" id="PTHR24221:SF646">
    <property type="entry name" value="HAEMOLYSIN SECRETION ATP-BINDING PROTEIN"/>
    <property type="match status" value="1"/>
</dbReference>
<dbReference type="SUPFAM" id="SSF52540">
    <property type="entry name" value="P-loop containing nucleoside triphosphate hydrolases"/>
    <property type="match status" value="1"/>
</dbReference>
<dbReference type="InterPro" id="IPR003439">
    <property type="entry name" value="ABC_transporter-like_ATP-bd"/>
</dbReference>
<feature type="domain" description="ABC transmembrane type-1" evidence="12">
    <location>
        <begin position="166"/>
        <end position="444"/>
    </location>
</feature>
<name>A0A1E5QE83_9CYAN</name>
<dbReference type="STRING" id="1781255.BH720_22195"/>
<keyword evidence="6" id="KW-0378">Hydrolase</keyword>
<feature type="domain" description="ABC transporter" evidence="11">
    <location>
        <begin position="480"/>
        <end position="714"/>
    </location>
</feature>
<organism evidence="14">
    <name type="scientific">Desertifilum tharense IPPAS B-1220</name>
    <dbReference type="NCBI Taxonomy" id="1781255"/>
    <lineage>
        <taxon>Bacteria</taxon>
        <taxon>Bacillati</taxon>
        <taxon>Cyanobacteriota</taxon>
        <taxon>Cyanophyceae</taxon>
        <taxon>Desertifilales</taxon>
        <taxon>Desertifilaceae</taxon>
        <taxon>Desertifilum</taxon>
    </lineage>
</organism>
<keyword evidence="4 10" id="KW-0812">Transmembrane</keyword>
<sequence>MKYPVVLQHNDQDCGAACLATIAKYYGRVFSLSRVREAAGTGVMGTTLLNLRQGAKVLGFDARGVKVPMELIEKNVVRLPGIIHWKGVHWVVLYGRKGRKYAIADPGYGIRYISSQELQQHWPNGVMLLLEPRRLLEIPADDRDRVSGLQRFFERFWSYPSILAEALLLNFILGAFAIAAPLLIQVLTDDILIRQDTRLLQTAAIAVLLMHWVGSSLKWVQLNLVAHFAQRLQLDLILEFGRTILGLPLTYYESHLSGEVASRLRDIEQINQIISQVAILLPSQFFVAIVSLSLMLVYSPPLLGVALLIAALMTLSTWILLPKLKQNIGLWLILAAENTSLLVETFKGMIILKAKNAAPQFWEEFQVRYGRQARLSFRQNQMAIINNVFSGFFSLSGETILIWMGSFLVLEQQLTVGQLLALNALNRNFFTFIVTTISLVNQLTFTRSAVERFMDVVDSLPEVPDSTVKPFVKIPEHADIVCDRLNFYHAGRVELLEDFSVTLPGGQVIALIGKSGCGKSTLAKIIAGLYFPQSGNIRIDCYNLQDLALECVREQVVIVPQDSHFWTRSIIDNLRLGNPQISFEQVVKACLISQADCFIQTLPDKYQTILGEFGANLSGGQRQRLAIARGIVTDPPILILDEATANLDPISEAEVLENLLGHRQGKTTILISHRPKVISRADWIIFLEEGRIQCQGTLADLRERSGSHLSFIIS</sequence>
<feature type="domain" description="Peptidase C39" evidence="13">
    <location>
        <begin position="8"/>
        <end position="129"/>
    </location>
</feature>
<dbReference type="CDD" id="cd18570">
    <property type="entry name" value="ABC_6TM_PCAT1_LagD_like"/>
    <property type="match status" value="1"/>
</dbReference>
<gene>
    <name evidence="14" type="ORF">BH720_22195</name>
</gene>
<dbReference type="CDD" id="cd02418">
    <property type="entry name" value="Peptidase_C39B"/>
    <property type="match status" value="1"/>
</dbReference>
<dbReference type="RefSeq" id="WP_069969408.1">
    <property type="nucleotide sequence ID" value="NZ_CM124774.1"/>
</dbReference>
<dbReference type="InterPro" id="IPR017871">
    <property type="entry name" value="ABC_transporter-like_CS"/>
</dbReference>
<dbReference type="EMBL" id="MJGC01000104">
    <property type="protein sequence ID" value="OEJ72980.1"/>
    <property type="molecule type" value="Genomic_DNA"/>
</dbReference>
<keyword evidence="8 10" id="KW-1133">Transmembrane helix</keyword>
<keyword evidence="6" id="KW-0645">Protease</keyword>